<organism evidence="3">
    <name type="scientific">Aureococcus anophagefferens</name>
    <name type="common">Harmful bloom alga</name>
    <dbReference type="NCBI Taxonomy" id="44056"/>
    <lineage>
        <taxon>Eukaryota</taxon>
        <taxon>Sar</taxon>
        <taxon>Stramenopiles</taxon>
        <taxon>Ochrophyta</taxon>
        <taxon>Pelagophyceae</taxon>
        <taxon>Pelagomonadales</taxon>
        <taxon>Pelagomonadaceae</taxon>
        <taxon>Aureococcus</taxon>
    </lineage>
</organism>
<evidence type="ECO:0000313" key="2">
    <source>
        <dbReference type="EMBL" id="EGB02957.1"/>
    </source>
</evidence>
<evidence type="ECO:0000313" key="3">
    <source>
        <dbReference type="Proteomes" id="UP000002729"/>
    </source>
</evidence>
<gene>
    <name evidence="2" type="ORF">AURANDRAFT_68415</name>
</gene>
<dbReference type="InParanoid" id="F0YPK5"/>
<sequence length="267" mass="30089">MLDFRETHWTVCGASLVLLHKAPAAAPTWTLKSSHTIAALRARASIGSPSFVPVPWASRQDRKTRTKPAHCNLLPGNNRQRSNQMHGINHELACIRDGASRLQRSGRRQEQKNTPRSLENKELSSINEPYYTLLAPVHRVIGNLLDEIPRRAMVVRSISGLREHNGSKKFSTKHERGYLIDCWVVECNWIIRTEDCDTKVFSEACIIALGVLVNALRTPYSDANCLTKLRMWNGENKAGCGRSNKIFYQERVDTNSSAKDSSVHSCR</sequence>
<keyword evidence="3" id="KW-1185">Reference proteome</keyword>
<accession>F0YPK5</accession>
<evidence type="ECO:0000256" key="1">
    <source>
        <dbReference type="SAM" id="MobiDB-lite"/>
    </source>
</evidence>
<reference evidence="2 3" key="1">
    <citation type="journal article" date="2011" name="Proc. Natl. Acad. Sci. U.S.A.">
        <title>Niche of harmful alga Aureococcus anophagefferens revealed through ecogenomics.</title>
        <authorList>
            <person name="Gobler C.J."/>
            <person name="Berry D.L."/>
            <person name="Dyhrman S.T."/>
            <person name="Wilhelm S.W."/>
            <person name="Salamov A."/>
            <person name="Lobanov A.V."/>
            <person name="Zhang Y."/>
            <person name="Collier J.L."/>
            <person name="Wurch L.L."/>
            <person name="Kustka A.B."/>
            <person name="Dill B.D."/>
            <person name="Shah M."/>
            <person name="VerBerkmoes N.C."/>
            <person name="Kuo A."/>
            <person name="Terry A."/>
            <person name="Pangilinan J."/>
            <person name="Lindquist E.A."/>
            <person name="Lucas S."/>
            <person name="Paulsen I.T."/>
            <person name="Hattenrath-Lehmann T.K."/>
            <person name="Talmage S.C."/>
            <person name="Walker E.A."/>
            <person name="Koch F."/>
            <person name="Burson A.M."/>
            <person name="Marcoval M.A."/>
            <person name="Tang Y.Z."/>
            <person name="Lecleir G.R."/>
            <person name="Coyne K.J."/>
            <person name="Berg G.M."/>
            <person name="Bertrand E.M."/>
            <person name="Saito M.A."/>
            <person name="Gladyshev V.N."/>
            <person name="Grigoriev I.V."/>
        </authorList>
    </citation>
    <scope>NUCLEOTIDE SEQUENCE [LARGE SCALE GENOMIC DNA]</scope>
    <source>
        <strain evidence="3">CCMP 1984</strain>
    </source>
</reference>
<name>F0YPK5_AURAN</name>
<dbReference type="EMBL" id="GL833238">
    <property type="protein sequence ID" value="EGB02957.1"/>
    <property type="molecule type" value="Genomic_DNA"/>
</dbReference>
<protein>
    <submittedName>
        <fullName evidence="2">Uncharacterized protein</fullName>
    </submittedName>
</protein>
<dbReference type="AlphaFoldDB" id="F0YPK5"/>
<dbReference type="RefSeq" id="XP_009042347.1">
    <property type="nucleotide sequence ID" value="XM_009044099.1"/>
</dbReference>
<proteinExistence type="predicted"/>
<feature type="region of interest" description="Disordered" evidence="1">
    <location>
        <begin position="58"/>
        <end position="83"/>
    </location>
</feature>
<dbReference type="Proteomes" id="UP000002729">
    <property type="component" value="Unassembled WGS sequence"/>
</dbReference>
<dbReference type="GeneID" id="20226784"/>
<feature type="compositionally biased region" description="Basic and acidic residues" evidence="1">
    <location>
        <begin position="107"/>
        <end position="121"/>
    </location>
</feature>
<dbReference type="KEGG" id="aaf:AURANDRAFT_68415"/>
<feature type="region of interest" description="Disordered" evidence="1">
    <location>
        <begin position="101"/>
        <end position="121"/>
    </location>
</feature>